<reference evidence="2" key="1">
    <citation type="submission" date="2023-03" db="EMBL/GenBank/DDBJ databases">
        <title>Massive genome expansion in bonnet fungi (Mycena s.s.) driven by repeated elements and novel gene families across ecological guilds.</title>
        <authorList>
            <consortium name="Lawrence Berkeley National Laboratory"/>
            <person name="Harder C.B."/>
            <person name="Miyauchi S."/>
            <person name="Viragh M."/>
            <person name="Kuo A."/>
            <person name="Thoen E."/>
            <person name="Andreopoulos B."/>
            <person name="Lu D."/>
            <person name="Skrede I."/>
            <person name="Drula E."/>
            <person name="Henrissat B."/>
            <person name="Morin E."/>
            <person name="Kohler A."/>
            <person name="Barry K."/>
            <person name="LaButti K."/>
            <person name="Morin E."/>
            <person name="Salamov A."/>
            <person name="Lipzen A."/>
            <person name="Mereny Z."/>
            <person name="Hegedus B."/>
            <person name="Baldrian P."/>
            <person name="Stursova M."/>
            <person name="Weitz H."/>
            <person name="Taylor A."/>
            <person name="Grigoriev I.V."/>
            <person name="Nagy L.G."/>
            <person name="Martin F."/>
            <person name="Kauserud H."/>
        </authorList>
    </citation>
    <scope>NUCLEOTIDE SEQUENCE</scope>
    <source>
        <strain evidence="2">CBHHK002</strain>
    </source>
</reference>
<dbReference type="InterPro" id="IPR032675">
    <property type="entry name" value="LRR_dom_sf"/>
</dbReference>
<evidence type="ECO:0008006" key="4">
    <source>
        <dbReference type="Google" id="ProtNLM"/>
    </source>
</evidence>
<comment type="caution">
    <text evidence="2">The sequence shown here is derived from an EMBL/GenBank/DDBJ whole genome shotgun (WGS) entry which is preliminary data.</text>
</comment>
<dbReference type="AlphaFoldDB" id="A0AAD7E7U1"/>
<dbReference type="Proteomes" id="UP001218218">
    <property type="component" value="Unassembled WGS sequence"/>
</dbReference>
<name>A0AAD7E7U1_9AGAR</name>
<evidence type="ECO:0000313" key="2">
    <source>
        <dbReference type="EMBL" id="KAJ7302073.1"/>
    </source>
</evidence>
<dbReference type="SUPFAM" id="SSF52047">
    <property type="entry name" value="RNI-like"/>
    <property type="match status" value="1"/>
</dbReference>
<proteinExistence type="predicted"/>
<sequence length="425" mass="47730">MSAQQLRTQIEELSSEIALQKKLLKKLEQDKSIAQGQLNAVVDPVARLPLEISSEIFLQCLVPDYTPPQGDRSLRPRPMAGAHYPPMLLLNVCNAWSAIALFTPALWSAIQIDFPCAEGLTQLLPIWFQRAGNRSLSVSLRRDVANLNDPVAEIWRHGGQIKDLDIYNDASDKYGSSDTKIVDFFGYTTPESLPLLHTLKIRIWDGSRLFLGVQILELLRLSPNIMECFSIAWSFRPTLLPTLRQLTFGDAAYSPDSDEFLLNCLTLPALEVLHAAISDRLHDLLKRSSPSLRELSVGQLGREDYPYSLLQECLQLIPTLLRLTVWDPRLGPLAELFAALADSPSLLPNLRSLTIHPWSRSISDSAWWTLLRAVRSRRIQLRILKFEVPPADVLAAFRELVVDGGEIYIGTQKCNFLDSPSEEAT</sequence>
<gene>
    <name evidence="2" type="ORF">DFH08DRAFT_1089973</name>
</gene>
<feature type="coiled-coil region" evidence="1">
    <location>
        <begin position="3"/>
        <end position="30"/>
    </location>
</feature>
<accession>A0AAD7E7U1</accession>
<dbReference type="Gene3D" id="3.80.10.10">
    <property type="entry name" value="Ribonuclease Inhibitor"/>
    <property type="match status" value="1"/>
</dbReference>
<keyword evidence="1" id="KW-0175">Coiled coil</keyword>
<organism evidence="2 3">
    <name type="scientific">Mycena albidolilacea</name>
    <dbReference type="NCBI Taxonomy" id="1033008"/>
    <lineage>
        <taxon>Eukaryota</taxon>
        <taxon>Fungi</taxon>
        <taxon>Dikarya</taxon>
        <taxon>Basidiomycota</taxon>
        <taxon>Agaricomycotina</taxon>
        <taxon>Agaricomycetes</taxon>
        <taxon>Agaricomycetidae</taxon>
        <taxon>Agaricales</taxon>
        <taxon>Marasmiineae</taxon>
        <taxon>Mycenaceae</taxon>
        <taxon>Mycena</taxon>
    </lineage>
</organism>
<protein>
    <recommendedName>
        <fullName evidence="4">F-box domain-containing protein</fullName>
    </recommendedName>
</protein>
<evidence type="ECO:0000313" key="3">
    <source>
        <dbReference type="Proteomes" id="UP001218218"/>
    </source>
</evidence>
<evidence type="ECO:0000256" key="1">
    <source>
        <dbReference type="SAM" id="Coils"/>
    </source>
</evidence>
<dbReference type="EMBL" id="JARIHO010000121">
    <property type="protein sequence ID" value="KAJ7302073.1"/>
    <property type="molecule type" value="Genomic_DNA"/>
</dbReference>
<keyword evidence="3" id="KW-1185">Reference proteome</keyword>